<keyword evidence="5" id="KW-0998">Cell outer membrane</keyword>
<accession>A0ABT6YB04</accession>
<evidence type="ECO:0000256" key="2">
    <source>
        <dbReference type="ARBA" id="ARBA00022452"/>
    </source>
</evidence>
<name>A0ABT6YB04_9BACT</name>
<evidence type="ECO:0000256" key="4">
    <source>
        <dbReference type="ARBA" id="ARBA00023136"/>
    </source>
</evidence>
<dbReference type="InterPro" id="IPR051906">
    <property type="entry name" value="TolC-like"/>
</dbReference>
<dbReference type="PANTHER" id="PTHR30026">
    <property type="entry name" value="OUTER MEMBRANE PROTEIN TOLC"/>
    <property type="match status" value="1"/>
</dbReference>
<feature type="chain" id="PRO_5046469568" evidence="7">
    <location>
        <begin position="21"/>
        <end position="440"/>
    </location>
</feature>
<dbReference type="EMBL" id="JASHIF010000012">
    <property type="protein sequence ID" value="MDI9860759.1"/>
    <property type="molecule type" value="Genomic_DNA"/>
</dbReference>
<evidence type="ECO:0000313" key="8">
    <source>
        <dbReference type="EMBL" id="MDI9860759.1"/>
    </source>
</evidence>
<dbReference type="Proteomes" id="UP001236507">
    <property type="component" value="Unassembled WGS sequence"/>
</dbReference>
<evidence type="ECO:0000313" key="9">
    <source>
        <dbReference type="Proteomes" id="UP001236507"/>
    </source>
</evidence>
<evidence type="ECO:0000256" key="1">
    <source>
        <dbReference type="ARBA" id="ARBA00004442"/>
    </source>
</evidence>
<protein>
    <submittedName>
        <fullName evidence="8">TolC family protein</fullName>
    </submittedName>
</protein>
<sequence length="440" mass="50078">MKSILIIICLLLAHSMYAQITVNECIENGLKHRPSIKTAQADLAVAALKSLDAQSKFLPQIALAYEYRYNPIIATQVVPTGLFSGTPTTETQAIRFGSNWQQNAGVTVYQPLIDLSLKSKIKESKINEASANWDLKKAEEDFVFEIVKSYSQILLYQLQSQESASDSVRSYISMAMMEAKFKEGKILKTEWNTAKINHNNNLSAFQKAFSNLINEKIYLNYLTNISLEKLLADSYAPINDFLENTPNNSTFESSIDFQKFLTKEQLLNQQIQTEQNQYRPTLGVQGYIGANQYTQSINPFLANSWFGNSYVGLSVKLPIFAPDKSINLSKQLKKQLTVVENQKEEYKSQKNKDILQNSNTIERLQKEIAFAEKNIVLLKENLDIYQARLQTGQLEASELNTQESALQKALVQQLQLKEQLNKTFMDRLYISGNLLEKFKK</sequence>
<dbReference type="RefSeq" id="WP_283345374.1">
    <property type="nucleotide sequence ID" value="NZ_JASHIF010000012.1"/>
</dbReference>
<evidence type="ECO:0000256" key="3">
    <source>
        <dbReference type="ARBA" id="ARBA00022692"/>
    </source>
</evidence>
<evidence type="ECO:0000256" key="6">
    <source>
        <dbReference type="SAM" id="Coils"/>
    </source>
</evidence>
<dbReference type="SUPFAM" id="SSF56954">
    <property type="entry name" value="Outer membrane efflux proteins (OEP)"/>
    <property type="match status" value="1"/>
</dbReference>
<keyword evidence="7" id="KW-0732">Signal</keyword>
<feature type="signal peptide" evidence="7">
    <location>
        <begin position="1"/>
        <end position="20"/>
    </location>
</feature>
<feature type="coiled-coil region" evidence="6">
    <location>
        <begin position="329"/>
        <end position="388"/>
    </location>
</feature>
<gene>
    <name evidence="8" type="ORF">QM524_16200</name>
</gene>
<keyword evidence="4" id="KW-0472">Membrane</keyword>
<keyword evidence="6" id="KW-0175">Coiled coil</keyword>
<dbReference type="Gene3D" id="1.20.1600.10">
    <property type="entry name" value="Outer membrane efflux proteins (OEP)"/>
    <property type="match status" value="1"/>
</dbReference>
<evidence type="ECO:0000256" key="5">
    <source>
        <dbReference type="ARBA" id="ARBA00023237"/>
    </source>
</evidence>
<comment type="subcellular location">
    <subcellularLocation>
        <location evidence="1">Cell outer membrane</location>
    </subcellularLocation>
</comment>
<reference evidence="8 9" key="1">
    <citation type="submission" date="2023-05" db="EMBL/GenBank/DDBJ databases">
        <title>Novel species of genus Flectobacillus isolated from stream in China.</title>
        <authorList>
            <person name="Lu H."/>
        </authorList>
    </citation>
    <scope>NUCLEOTIDE SEQUENCE [LARGE SCALE GENOMIC DNA]</scope>
    <source>
        <strain evidence="8 9">KCTC 42575</strain>
    </source>
</reference>
<keyword evidence="3" id="KW-0812">Transmembrane</keyword>
<dbReference type="PANTHER" id="PTHR30026:SF20">
    <property type="entry name" value="OUTER MEMBRANE PROTEIN TOLC"/>
    <property type="match status" value="1"/>
</dbReference>
<evidence type="ECO:0000256" key="7">
    <source>
        <dbReference type="SAM" id="SignalP"/>
    </source>
</evidence>
<keyword evidence="2" id="KW-1134">Transmembrane beta strand</keyword>
<proteinExistence type="predicted"/>
<organism evidence="8 9">
    <name type="scientific">Flectobacillus roseus</name>
    <dbReference type="NCBI Taxonomy" id="502259"/>
    <lineage>
        <taxon>Bacteria</taxon>
        <taxon>Pseudomonadati</taxon>
        <taxon>Bacteroidota</taxon>
        <taxon>Cytophagia</taxon>
        <taxon>Cytophagales</taxon>
        <taxon>Flectobacillaceae</taxon>
        <taxon>Flectobacillus</taxon>
    </lineage>
</organism>
<keyword evidence="9" id="KW-1185">Reference proteome</keyword>
<comment type="caution">
    <text evidence="8">The sequence shown here is derived from an EMBL/GenBank/DDBJ whole genome shotgun (WGS) entry which is preliminary data.</text>
</comment>